<feature type="compositionally biased region" description="Low complexity" evidence="1">
    <location>
        <begin position="96"/>
        <end position="115"/>
    </location>
</feature>
<dbReference type="PATRIC" id="fig|243160.12.peg.4804"/>
<protein>
    <submittedName>
        <fullName evidence="2">Uncharacterized protein</fullName>
    </submittedName>
</protein>
<name>A0A0H2WF76_BURMA</name>
<sequence length="132" mass="14051">MRRLSGHPGPIFPPRFFRMNDARAALRALGTLVLAMHGPRRACAPARARRASLAPVRLRPRCAACPPYALFAPGQQSTGVQMEADDSSRLPLAGVAPGGACAASAAPASDSDSPLIQPNARDAMRRETRVRR</sequence>
<feature type="region of interest" description="Disordered" evidence="1">
    <location>
        <begin position="96"/>
        <end position="132"/>
    </location>
</feature>
<dbReference type="AlphaFoldDB" id="A0A0H2WF76"/>
<gene>
    <name evidence="2" type="ordered locus">BMAA1248.1</name>
</gene>
<keyword evidence="3" id="KW-1185">Reference proteome</keyword>
<feature type="compositionally biased region" description="Basic and acidic residues" evidence="1">
    <location>
        <begin position="122"/>
        <end position="132"/>
    </location>
</feature>
<evidence type="ECO:0000313" key="2">
    <source>
        <dbReference type="EMBL" id="AAU47161.1"/>
    </source>
</evidence>
<evidence type="ECO:0000256" key="1">
    <source>
        <dbReference type="SAM" id="MobiDB-lite"/>
    </source>
</evidence>
<reference evidence="2 3" key="1">
    <citation type="journal article" date="2004" name="Proc. Natl. Acad. Sci. U.S.A.">
        <title>Structural flexibility in the Burkholderia mallei genome.</title>
        <authorList>
            <person name="Nierman W.C."/>
            <person name="DeShazer D."/>
            <person name="Kim H.S."/>
            <person name="Tettelin H."/>
            <person name="Nelson K.E."/>
            <person name="Feldblyum T."/>
            <person name="Ulrich R.L."/>
            <person name="Ronning C.M."/>
            <person name="Brinkac L.M."/>
            <person name="Daugherty S.C."/>
            <person name="Davidsen T.D."/>
            <person name="Deboy R.T."/>
            <person name="Dimitrov G."/>
            <person name="Dodson R.J."/>
            <person name="Durkin A.S."/>
            <person name="Gwinn M.L."/>
            <person name="Haft D.H."/>
            <person name="Khouri H."/>
            <person name="Kolonay J.F."/>
            <person name="Madupu R."/>
            <person name="Mohammoud Y."/>
            <person name="Nelson W.C."/>
            <person name="Radune D."/>
            <person name="Romero C.M."/>
            <person name="Sarria S."/>
            <person name="Selengut J."/>
            <person name="Shamblin C."/>
            <person name="Sullivan S.A."/>
            <person name="White O."/>
            <person name="Yu Y."/>
            <person name="Zafar N."/>
            <person name="Zhou L."/>
            <person name="Fraser C.M."/>
        </authorList>
    </citation>
    <scope>NUCLEOTIDE SEQUENCE [LARGE SCALE GENOMIC DNA]</scope>
    <source>
        <strain evidence="2 3">ATCC 23344</strain>
    </source>
</reference>
<dbReference type="EMBL" id="CP000011">
    <property type="protein sequence ID" value="AAU47161.1"/>
    <property type="molecule type" value="Genomic_DNA"/>
</dbReference>
<accession>A0A0H2WF76</accession>
<evidence type="ECO:0000313" key="3">
    <source>
        <dbReference type="Proteomes" id="UP000006693"/>
    </source>
</evidence>
<organism evidence="2 3">
    <name type="scientific">Burkholderia mallei (strain ATCC 23344)</name>
    <dbReference type="NCBI Taxonomy" id="243160"/>
    <lineage>
        <taxon>Bacteria</taxon>
        <taxon>Pseudomonadati</taxon>
        <taxon>Pseudomonadota</taxon>
        <taxon>Betaproteobacteria</taxon>
        <taxon>Burkholderiales</taxon>
        <taxon>Burkholderiaceae</taxon>
        <taxon>Burkholderia</taxon>
        <taxon>pseudomallei group</taxon>
    </lineage>
</organism>
<dbReference type="KEGG" id="bma:BMAA1248.1"/>
<proteinExistence type="predicted"/>
<dbReference type="HOGENOM" id="CLU_2116402_0_0_4"/>
<dbReference type="Proteomes" id="UP000006693">
    <property type="component" value="Chromosome 2"/>
</dbReference>